<name>A0A1X7ASD2_9GAMM</name>
<accession>A0A1X7ASD2</accession>
<dbReference type="OrthoDB" id="8561992at2"/>
<reference evidence="1 2" key="1">
    <citation type="submission" date="2017-03" db="EMBL/GenBank/DDBJ databases">
        <authorList>
            <person name="Afonso C.L."/>
            <person name="Miller P.J."/>
            <person name="Scott M.A."/>
            <person name="Spackman E."/>
            <person name="Goraichik I."/>
            <person name="Dimitrov K.M."/>
            <person name="Suarez D.L."/>
            <person name="Swayne D.E."/>
        </authorList>
    </citation>
    <scope>NUCLEOTIDE SEQUENCE [LARGE SCALE GENOMIC DNA]</scope>
    <source>
        <strain evidence="1">SB41UT1</strain>
    </source>
</reference>
<protein>
    <recommendedName>
        <fullName evidence="3">Sn-glycerol-3-phosphate transporter</fullName>
    </recommendedName>
</protein>
<proteinExistence type="predicted"/>
<evidence type="ECO:0008006" key="3">
    <source>
        <dbReference type="Google" id="ProtNLM"/>
    </source>
</evidence>
<dbReference type="AlphaFoldDB" id="A0A1X7ASD2"/>
<gene>
    <name evidence="1" type="ORF">EHSB41UT_04134</name>
</gene>
<organism evidence="1 2">
    <name type="scientific">Parendozoicomonas haliclonae</name>
    <dbReference type="NCBI Taxonomy" id="1960125"/>
    <lineage>
        <taxon>Bacteria</taxon>
        <taxon>Pseudomonadati</taxon>
        <taxon>Pseudomonadota</taxon>
        <taxon>Gammaproteobacteria</taxon>
        <taxon>Oceanospirillales</taxon>
        <taxon>Endozoicomonadaceae</taxon>
        <taxon>Parendozoicomonas</taxon>
    </lineage>
</organism>
<sequence length="164" mass="18755">MLIRDGWQVLALVFFSLCSYAEEQPELSNVSYAIEASFHTIHFHHNDEHNDRQNLIGIERRDASTVMGATVFKNSFNQDSQYIYWGKRFPLQDSEYGLRARVTFGLLHGYRGEYKNKIPLNRFGVAPAILPSLGYTTRYIEGDVVLLGINALLFTISIPFAFSQ</sequence>
<dbReference type="EMBL" id="FWPT01000012">
    <property type="protein sequence ID" value="SMA50337.1"/>
    <property type="molecule type" value="Genomic_DNA"/>
</dbReference>
<dbReference type="Proteomes" id="UP000196573">
    <property type="component" value="Unassembled WGS sequence"/>
</dbReference>
<evidence type="ECO:0000313" key="2">
    <source>
        <dbReference type="Proteomes" id="UP000196573"/>
    </source>
</evidence>
<evidence type="ECO:0000313" key="1">
    <source>
        <dbReference type="EMBL" id="SMA50337.1"/>
    </source>
</evidence>
<dbReference type="RefSeq" id="WP_133060601.1">
    <property type="nucleotide sequence ID" value="NZ_CBCSCN010000005.1"/>
</dbReference>
<keyword evidence="2" id="KW-1185">Reference proteome</keyword>